<reference evidence="2" key="1">
    <citation type="journal article" date="2011" name="Nat. Genet.">
        <title>The Arabidopsis lyrata genome sequence and the basis of rapid genome size change.</title>
        <authorList>
            <person name="Hu T.T."/>
            <person name="Pattyn P."/>
            <person name="Bakker E.G."/>
            <person name="Cao J."/>
            <person name="Cheng J.-F."/>
            <person name="Clark R.M."/>
            <person name="Fahlgren N."/>
            <person name="Fawcett J.A."/>
            <person name="Grimwood J."/>
            <person name="Gundlach H."/>
            <person name="Haberer G."/>
            <person name="Hollister J.D."/>
            <person name="Ossowski S."/>
            <person name="Ottilar R.P."/>
            <person name="Salamov A.A."/>
            <person name="Schneeberger K."/>
            <person name="Spannagl M."/>
            <person name="Wang X."/>
            <person name="Yang L."/>
            <person name="Nasrallah M.E."/>
            <person name="Bergelson J."/>
            <person name="Carrington J.C."/>
            <person name="Gaut B.S."/>
            <person name="Schmutz J."/>
            <person name="Mayer K.F.X."/>
            <person name="Van de Peer Y."/>
            <person name="Grigoriev I.V."/>
            <person name="Nordborg M."/>
            <person name="Weigel D."/>
            <person name="Guo Y.-L."/>
        </authorList>
    </citation>
    <scope>NUCLEOTIDE SEQUENCE [LARGE SCALE GENOMIC DNA]</scope>
    <source>
        <strain evidence="2">cv. MN47</strain>
    </source>
</reference>
<evidence type="ECO:0000313" key="2">
    <source>
        <dbReference type="Proteomes" id="UP000008694"/>
    </source>
</evidence>
<dbReference type="HOGENOM" id="CLU_137018_0_0_1"/>
<gene>
    <name evidence="1" type="ORF">ARALYDRAFT_668595</name>
</gene>
<dbReference type="Gramene" id="Al_scaffold_0004_1314">
    <property type="protein sequence ID" value="Al_scaffold_0004_1314"/>
    <property type="gene ID" value="Al_scaffold_0004_1314"/>
</dbReference>
<proteinExistence type="predicted"/>
<dbReference type="Proteomes" id="UP000008694">
    <property type="component" value="Unassembled WGS sequence"/>
</dbReference>
<evidence type="ECO:0000313" key="1">
    <source>
        <dbReference type="EMBL" id="EFH57280.1"/>
    </source>
</evidence>
<organism evidence="2">
    <name type="scientific">Arabidopsis lyrata subsp. lyrata</name>
    <name type="common">Lyre-leaved rock-cress</name>
    <dbReference type="NCBI Taxonomy" id="81972"/>
    <lineage>
        <taxon>Eukaryota</taxon>
        <taxon>Viridiplantae</taxon>
        <taxon>Streptophyta</taxon>
        <taxon>Embryophyta</taxon>
        <taxon>Tracheophyta</taxon>
        <taxon>Spermatophyta</taxon>
        <taxon>Magnoliopsida</taxon>
        <taxon>eudicotyledons</taxon>
        <taxon>Gunneridae</taxon>
        <taxon>Pentapetalae</taxon>
        <taxon>rosids</taxon>
        <taxon>malvids</taxon>
        <taxon>Brassicales</taxon>
        <taxon>Brassicaceae</taxon>
        <taxon>Camelineae</taxon>
        <taxon>Arabidopsis</taxon>
    </lineage>
</organism>
<dbReference type="EMBL" id="GL348716">
    <property type="protein sequence ID" value="EFH57280.1"/>
    <property type="molecule type" value="Genomic_DNA"/>
</dbReference>
<dbReference type="AlphaFoldDB" id="D7LKA1"/>
<accession>D7LKA1</accession>
<dbReference type="STRING" id="81972.D7LKA1"/>
<keyword evidence="2" id="KW-1185">Reference proteome</keyword>
<dbReference type="eggNOG" id="KOG3043">
    <property type="taxonomic scope" value="Eukaryota"/>
</dbReference>
<name>D7LKA1_ARALL</name>
<sequence length="165" mass="18821">METTPIWTRIETEIRNENVTATGREIEGQIDTAIGIETESKSERETVSVVVVNVIVNRIKEIEIWFKRRRLRLGRRKLVDKVAEAGFYVVVPDVFHGDPLLVVDCKAKNKTMDLSLSKVAVEMAKQKLVDATVLLHPSSVNKRLKKSESHQSCCKRWLEFVETTS</sequence>
<protein>
    <submittedName>
        <fullName evidence="1">Predicted protein</fullName>
    </submittedName>
</protein>
<dbReference type="PANTHER" id="PTHR17630">
    <property type="entry name" value="DIENELACTONE HYDROLASE"/>
    <property type="match status" value="1"/>
</dbReference>
<dbReference type="PANTHER" id="PTHR17630:SF44">
    <property type="entry name" value="PROTEIN AIM2"/>
    <property type="match status" value="1"/>
</dbReference>